<dbReference type="AlphaFoldDB" id="A0A1E5QGL5"/>
<comment type="caution">
    <text evidence="2">The sequence shown here is derived from an EMBL/GenBank/DDBJ whole genome shotgun (WGS) entry which is preliminary data.</text>
</comment>
<reference evidence="2" key="1">
    <citation type="submission" date="2016-09" db="EMBL/GenBank/DDBJ databases">
        <title>Draft genome of thermotolerant cyanobacterium Desertifilum sp. strain IPPAS B-1220.</title>
        <authorList>
            <person name="Sinetova M.A."/>
            <person name="Bolakhan K."/>
            <person name="Zayadan B.K."/>
            <person name="Mironov K.S."/>
            <person name="Ustinova V."/>
            <person name="Kupriyanova E.V."/>
            <person name="Sidorov R.A."/>
            <person name="Skrypnik A.N."/>
            <person name="Gogoleva N.E."/>
            <person name="Gogolev Y.V."/>
            <person name="Los D.A."/>
        </authorList>
    </citation>
    <scope>NUCLEOTIDE SEQUENCE [LARGE SCALE GENOMIC DNA]</scope>
    <source>
        <strain evidence="2">IPPAS B-1220</strain>
    </source>
</reference>
<accession>A0A1E5QGL5</accession>
<dbReference type="EMBL" id="MJGC01000088">
    <property type="protein sequence ID" value="OEJ73463.1"/>
    <property type="molecule type" value="Genomic_DNA"/>
</dbReference>
<protein>
    <submittedName>
        <fullName evidence="2">Uncharacterized protein</fullName>
    </submittedName>
</protein>
<sequence length="122" mass="13206">MFNRSFNRLFLATTLALPLVGFSIQSALAEAVSFTLINRTSRALEEFYASPPSVSSWEEDILGRDILGPGESVTITIDDGREDCLYDFKGVLGPAPDGSVGRGALIQSAVEVCNGGTYEYYE</sequence>
<gene>
    <name evidence="2" type="ORF">BH720_19745</name>
</gene>
<keyword evidence="1" id="KW-0732">Signal</keyword>
<feature type="signal peptide" evidence="1">
    <location>
        <begin position="1"/>
        <end position="29"/>
    </location>
</feature>
<evidence type="ECO:0000256" key="1">
    <source>
        <dbReference type="SAM" id="SignalP"/>
    </source>
</evidence>
<name>A0A1E5QGL5_9CYAN</name>
<dbReference type="OrthoDB" id="574488at2"/>
<evidence type="ECO:0000313" key="2">
    <source>
        <dbReference type="EMBL" id="OEJ73463.1"/>
    </source>
</evidence>
<proteinExistence type="predicted"/>
<organism evidence="2">
    <name type="scientific">Desertifilum tharense IPPAS B-1220</name>
    <dbReference type="NCBI Taxonomy" id="1781255"/>
    <lineage>
        <taxon>Bacteria</taxon>
        <taxon>Bacillati</taxon>
        <taxon>Cyanobacteriota</taxon>
        <taxon>Cyanophyceae</taxon>
        <taxon>Desertifilales</taxon>
        <taxon>Desertifilaceae</taxon>
        <taxon>Desertifilum</taxon>
    </lineage>
</organism>
<feature type="chain" id="PRO_5009184266" evidence="1">
    <location>
        <begin position="30"/>
        <end position="122"/>
    </location>
</feature>
<dbReference type="RefSeq" id="WP_069968934.1">
    <property type="nucleotide sequence ID" value="NZ_CM124774.1"/>
</dbReference>